<dbReference type="InterPro" id="IPR027417">
    <property type="entry name" value="P-loop_NTPase"/>
</dbReference>
<dbReference type="NCBIfam" id="TIGR00580">
    <property type="entry name" value="mfd"/>
    <property type="match status" value="1"/>
</dbReference>
<dbReference type="CDD" id="cd17991">
    <property type="entry name" value="DEXHc_TRCF"/>
    <property type="match status" value="1"/>
</dbReference>
<dbReference type="Pfam" id="PF03461">
    <property type="entry name" value="TRCF"/>
    <property type="match status" value="1"/>
</dbReference>
<dbReference type="SUPFAM" id="SSF143517">
    <property type="entry name" value="TRCF domain-like"/>
    <property type="match status" value="1"/>
</dbReference>
<dbReference type="SMART" id="SM00982">
    <property type="entry name" value="TRCF"/>
    <property type="match status" value="1"/>
</dbReference>
<dbReference type="InterPro" id="IPR004576">
    <property type="entry name" value="Mfd"/>
</dbReference>
<comment type="caution">
    <text evidence="12">The sequence shown here is derived from an EMBL/GenBank/DDBJ whole genome shotgun (WGS) entry which is preliminary data.</text>
</comment>
<dbReference type="SMART" id="SM00490">
    <property type="entry name" value="HELICc"/>
    <property type="match status" value="1"/>
</dbReference>
<dbReference type="GO" id="GO:0005737">
    <property type="term" value="C:cytoplasm"/>
    <property type="evidence" value="ECO:0007669"/>
    <property type="project" value="UniProtKB-SubCell"/>
</dbReference>
<dbReference type="InterPro" id="IPR011545">
    <property type="entry name" value="DEAD/DEAH_box_helicase_dom"/>
</dbReference>
<keyword evidence="1 9" id="KW-0963">Cytoplasm</keyword>
<dbReference type="InterPro" id="IPR001650">
    <property type="entry name" value="Helicase_C-like"/>
</dbReference>
<dbReference type="PATRIC" id="fig|742725.3.peg.705"/>
<dbReference type="EMBL" id="ADLD01000008">
    <property type="protein sequence ID" value="EHB92937.1"/>
    <property type="molecule type" value="Genomic_DNA"/>
</dbReference>
<dbReference type="GO" id="GO:0005524">
    <property type="term" value="F:ATP binding"/>
    <property type="evidence" value="ECO:0007669"/>
    <property type="project" value="UniProtKB-UniRule"/>
</dbReference>
<organism evidence="12 13">
    <name type="scientific">Alistipes indistinctus YIT 12060</name>
    <dbReference type="NCBI Taxonomy" id="742725"/>
    <lineage>
        <taxon>Bacteria</taxon>
        <taxon>Pseudomonadati</taxon>
        <taxon>Bacteroidota</taxon>
        <taxon>Bacteroidia</taxon>
        <taxon>Bacteroidales</taxon>
        <taxon>Rikenellaceae</taxon>
        <taxon>Alistipes</taxon>
    </lineage>
</organism>
<dbReference type="Pfam" id="PF00270">
    <property type="entry name" value="DEAD"/>
    <property type="match status" value="1"/>
</dbReference>
<dbReference type="Gene3D" id="3.90.1150.50">
    <property type="entry name" value="Transcription-repair-coupling factor, D7 domain"/>
    <property type="match status" value="1"/>
</dbReference>
<dbReference type="AlphaFoldDB" id="G5H6U0"/>
<dbReference type="InterPro" id="IPR005118">
    <property type="entry name" value="TRCF_C"/>
</dbReference>
<dbReference type="Pfam" id="PF17757">
    <property type="entry name" value="UvrB_inter"/>
    <property type="match status" value="1"/>
</dbReference>
<dbReference type="Gene3D" id="2.40.10.170">
    <property type="match status" value="1"/>
</dbReference>
<dbReference type="OrthoDB" id="9804325at2"/>
<dbReference type="SMART" id="SM01058">
    <property type="entry name" value="CarD_TRCF"/>
    <property type="match status" value="1"/>
</dbReference>
<comment type="similarity">
    <text evidence="9">In the C-terminal section; belongs to the helicase family. RecG subfamily.</text>
</comment>
<evidence type="ECO:0000256" key="3">
    <source>
        <dbReference type="ARBA" id="ARBA00022763"/>
    </source>
</evidence>
<evidence type="ECO:0000256" key="1">
    <source>
        <dbReference type="ARBA" id="ARBA00022490"/>
    </source>
</evidence>
<dbReference type="PROSITE" id="PS51194">
    <property type="entry name" value="HELICASE_CTER"/>
    <property type="match status" value="1"/>
</dbReference>
<dbReference type="STRING" id="742725.HMPREF9450_00650"/>
<dbReference type="PROSITE" id="PS51192">
    <property type="entry name" value="HELICASE_ATP_BIND_1"/>
    <property type="match status" value="1"/>
</dbReference>
<dbReference type="SUPFAM" id="SSF52540">
    <property type="entry name" value="P-loop containing nucleoside triphosphate hydrolases"/>
    <property type="match status" value="4"/>
</dbReference>
<dbReference type="Gene3D" id="3.30.2060.10">
    <property type="entry name" value="Penicillin-binding protein 1b domain"/>
    <property type="match status" value="1"/>
</dbReference>
<evidence type="ECO:0000313" key="12">
    <source>
        <dbReference type="EMBL" id="EHB92937.1"/>
    </source>
</evidence>
<dbReference type="eggNOG" id="COG1197">
    <property type="taxonomic scope" value="Bacteria"/>
</dbReference>
<keyword evidence="13" id="KW-1185">Reference proteome</keyword>
<keyword evidence="4 9" id="KW-0378">Hydrolase</keyword>
<feature type="domain" description="Helicase C-terminal" evidence="11">
    <location>
        <begin position="747"/>
        <end position="901"/>
    </location>
</feature>
<evidence type="ECO:0000256" key="5">
    <source>
        <dbReference type="ARBA" id="ARBA00022806"/>
    </source>
</evidence>
<dbReference type="GeneID" id="92816337"/>
<feature type="domain" description="Helicase ATP-binding" evidence="10">
    <location>
        <begin position="565"/>
        <end position="726"/>
    </location>
</feature>
<evidence type="ECO:0000259" key="10">
    <source>
        <dbReference type="PROSITE" id="PS51192"/>
    </source>
</evidence>
<dbReference type="PANTHER" id="PTHR47964">
    <property type="entry name" value="ATP-DEPENDENT DNA HELICASE HOMOLOG RECG, CHLOROPLASTIC"/>
    <property type="match status" value="1"/>
</dbReference>
<evidence type="ECO:0000256" key="6">
    <source>
        <dbReference type="ARBA" id="ARBA00022840"/>
    </source>
</evidence>
<dbReference type="RefSeq" id="WP_009133456.1">
    <property type="nucleotide sequence ID" value="NZ_CP102250.1"/>
</dbReference>
<keyword evidence="8 9" id="KW-0234">DNA repair</keyword>
<evidence type="ECO:0000259" key="11">
    <source>
        <dbReference type="PROSITE" id="PS51194"/>
    </source>
</evidence>
<keyword evidence="3 9" id="KW-0227">DNA damage</keyword>
<comment type="function">
    <text evidence="9">Couples transcription and DNA repair by recognizing RNA polymerase (RNAP) stalled at DNA lesions. Mediates ATP-dependent release of RNAP and its truncated transcript from the DNA, and recruitment of nucleotide excision repair machinery to the damaged site.</text>
</comment>
<dbReference type="GO" id="GO:0016787">
    <property type="term" value="F:hydrolase activity"/>
    <property type="evidence" value="ECO:0007669"/>
    <property type="project" value="UniProtKB-KW"/>
</dbReference>
<dbReference type="InterPro" id="IPR003711">
    <property type="entry name" value="CarD-like/TRCF_RID"/>
</dbReference>
<dbReference type="GO" id="GO:0003678">
    <property type="term" value="F:DNA helicase activity"/>
    <property type="evidence" value="ECO:0007669"/>
    <property type="project" value="TreeGrafter"/>
</dbReference>
<evidence type="ECO:0000256" key="7">
    <source>
        <dbReference type="ARBA" id="ARBA00023125"/>
    </source>
</evidence>
<dbReference type="EC" id="3.6.4.-" evidence="9"/>
<dbReference type="Gene3D" id="3.40.50.300">
    <property type="entry name" value="P-loop containing nucleotide triphosphate hydrolases"/>
    <property type="match status" value="2"/>
</dbReference>
<sequence length="1155" mass="128917">MTAQQLQELFLSQPSYRELLRQLENRGTTVGLDSLVGSSYSLVAAGAVRERGGVHVFVMEDRDAAGYLYNDLSPFLDEERLLFFPTAYKRSIQFGQEDPSGIVQRTAALNAVKNFTDGYLAICTYPEALVEKVVGMQRLRESILTIRVGDTLSTSTIEEILADNGFERVEFVYEPGQYSVRGGIVDIFSFSDNKPYRIDLFGDEVDSIRHFDLSSQLSVDRLQQIEVVPNLKDAVSGRERVSFPAFAAGATYWLDDGEYTLKRFQDIRTKLLGELDDPAQIDTLVTGRKGFLADTAGATMVLLKDNCQERAADATISFHTSPQPQFNKKFELLADDIRDNREKGYTTCLLTENKAQIERLRNIFNSMGERDVPFEAVGVTLHAGFIDHASRYCFYTDHQLFDRYHRYQIRGGIDRSESLTIQELNELKVGDYVVHIDHGVGRFGGLTRTVENGKVHEAIKLVYRDNDVLLVNVHALHRISKYKDKDSEPPKIYKLGSGAWQRMKQNTKKAVKDIARELIALYARRKASDGFAFSPDSFLQYELEASFIYEDTPDQQAATQAVKADMEARTPMDRLVCGDVGFGKTEVAIRAAFKAVTDSKQVAVLVPTTILALQHYRTFSERLKEFPVRIEHLSRAKSTAEVNQILKDVADGRIDILIGTHKILGKNVGFKDLGLLIIDEEQKFGVAAKEKLRQLRADVDTLTMTATPIPRTLQFSLMGSRDLSVISTPPPNRQPVSTESHLFDEELIREAVDYELQRGGQVYFVHNKVETIDNVRRMVGQLCPKARVAVGHGQMPAQQLEKLMMDFIYGEFDVLVATTIVESGVDVPNANTIIINNAQNFGLSDLHQLRGRVGRSNRKAFCYLLTPPEEMLSSDARRRLRAIEEFSDLGAGFNIAMQDLDIRGAGNLLGGEQSGFIADIGFETYQKILSEAMAELREEEFAKAAEAGRTIASGDVALQGGSVHSVPGGSIAGQADMNGSAFPGVTSPQDGGGTVAYISDCQIETDREAVIPDSYVSSAGEKLRLYRELDSITDEERLARFESQLTDRFGDIPTATHELFDIVRLRWICIRLGFEKAIVKNGIMILQFVHNQKSAYYKSELFGRILRVSTRPGSKFIFRQNNNKLSVVVRSIKDIAAAAATLRELETEAAKQPTA</sequence>
<evidence type="ECO:0000256" key="2">
    <source>
        <dbReference type="ARBA" id="ARBA00022741"/>
    </source>
</evidence>
<dbReference type="GO" id="GO:0003684">
    <property type="term" value="F:damaged DNA binding"/>
    <property type="evidence" value="ECO:0007669"/>
    <property type="project" value="InterPro"/>
</dbReference>
<keyword evidence="2 9" id="KW-0547">Nucleotide-binding</keyword>
<name>G5H6U0_9BACT</name>
<dbReference type="GO" id="GO:0000716">
    <property type="term" value="P:transcription-coupled nucleotide-excision repair, DNA damage recognition"/>
    <property type="evidence" value="ECO:0007669"/>
    <property type="project" value="UniProtKB-UniRule"/>
</dbReference>
<keyword evidence="6 9" id="KW-0067">ATP-binding</keyword>
<proteinExistence type="inferred from homology"/>
<gene>
    <name evidence="9" type="primary">mfd</name>
    <name evidence="12" type="ORF">HMPREF9450_00650</name>
</gene>
<dbReference type="InterPro" id="IPR037235">
    <property type="entry name" value="TRCF-like_C_D7"/>
</dbReference>
<evidence type="ECO:0000313" key="13">
    <source>
        <dbReference type="Proteomes" id="UP000006008"/>
    </source>
</evidence>
<dbReference type="InterPro" id="IPR041471">
    <property type="entry name" value="UvrB_inter"/>
</dbReference>
<dbReference type="Proteomes" id="UP000006008">
    <property type="component" value="Unassembled WGS sequence"/>
</dbReference>
<dbReference type="InterPro" id="IPR014001">
    <property type="entry name" value="Helicase_ATP-bd"/>
</dbReference>
<dbReference type="HAMAP" id="MF_00969">
    <property type="entry name" value="TRCF"/>
    <property type="match status" value="1"/>
</dbReference>
<evidence type="ECO:0000256" key="4">
    <source>
        <dbReference type="ARBA" id="ARBA00022801"/>
    </source>
</evidence>
<protein>
    <recommendedName>
        <fullName evidence="9">Transcription-repair-coupling factor</fullName>
        <shortName evidence="9">TRCF</shortName>
        <ecNumber evidence="9">3.6.4.-</ecNumber>
    </recommendedName>
</protein>
<dbReference type="HOGENOM" id="CLU_005122_1_3_10"/>
<dbReference type="Pfam" id="PF02559">
    <property type="entry name" value="CarD_TRCF_RID"/>
    <property type="match status" value="1"/>
</dbReference>
<comment type="similarity">
    <text evidence="9">In the N-terminal section; belongs to the UvrB family.</text>
</comment>
<dbReference type="SUPFAM" id="SSF141259">
    <property type="entry name" value="CarD-like"/>
    <property type="match status" value="1"/>
</dbReference>
<dbReference type="Pfam" id="PF00271">
    <property type="entry name" value="Helicase_C"/>
    <property type="match status" value="1"/>
</dbReference>
<evidence type="ECO:0000256" key="9">
    <source>
        <dbReference type="HAMAP-Rule" id="MF_00969"/>
    </source>
</evidence>
<keyword evidence="7 9" id="KW-0238">DNA-binding</keyword>
<dbReference type="PANTHER" id="PTHR47964:SF1">
    <property type="entry name" value="ATP-DEPENDENT DNA HELICASE HOMOLOG RECG, CHLOROPLASTIC"/>
    <property type="match status" value="1"/>
</dbReference>
<accession>G5H6U0</accession>
<comment type="subcellular location">
    <subcellularLocation>
        <location evidence="9">Cytoplasm</location>
    </subcellularLocation>
</comment>
<dbReference type="GO" id="GO:0006355">
    <property type="term" value="P:regulation of DNA-templated transcription"/>
    <property type="evidence" value="ECO:0007669"/>
    <property type="project" value="UniProtKB-UniRule"/>
</dbReference>
<dbReference type="SMART" id="SM00487">
    <property type="entry name" value="DEXDc"/>
    <property type="match status" value="1"/>
</dbReference>
<evidence type="ECO:0000256" key="8">
    <source>
        <dbReference type="ARBA" id="ARBA00023204"/>
    </source>
</evidence>
<dbReference type="InterPro" id="IPR047112">
    <property type="entry name" value="RecG/Mfd"/>
</dbReference>
<dbReference type="InterPro" id="IPR036101">
    <property type="entry name" value="CarD-like/TRCF_RID_sf"/>
</dbReference>
<keyword evidence="5" id="KW-0347">Helicase</keyword>
<reference evidence="12 13" key="1">
    <citation type="submission" date="2011-08" db="EMBL/GenBank/DDBJ databases">
        <title>The Genome Sequence of Alistipes indistinctus YIT 12060.</title>
        <authorList>
            <consortium name="The Broad Institute Genome Sequencing Platform"/>
            <person name="Earl A."/>
            <person name="Ward D."/>
            <person name="Feldgarden M."/>
            <person name="Gevers D."/>
            <person name="Morotomi M."/>
            <person name="Young S.K."/>
            <person name="Zeng Q."/>
            <person name="Gargeya S."/>
            <person name="Fitzgerald M."/>
            <person name="Haas B."/>
            <person name="Abouelleil A."/>
            <person name="Alvarado L."/>
            <person name="Arachchi H.M."/>
            <person name="Berlin A."/>
            <person name="Brown A."/>
            <person name="Chapman S.B."/>
            <person name="Chen Z."/>
            <person name="Dunbar C."/>
            <person name="Freedman E."/>
            <person name="Gearin G."/>
            <person name="Gellesch M."/>
            <person name="Goldberg J."/>
            <person name="Griggs A."/>
            <person name="Gujja S."/>
            <person name="Heiman D."/>
            <person name="Howarth C."/>
            <person name="Larson L."/>
            <person name="Lui A."/>
            <person name="MacDonald P.J.P."/>
            <person name="Montmayeur A."/>
            <person name="Murphy C."/>
            <person name="Neiman D."/>
            <person name="Pearson M."/>
            <person name="Priest M."/>
            <person name="Roberts A."/>
            <person name="Saif S."/>
            <person name="Shea T."/>
            <person name="Shenoy N."/>
            <person name="Sisk P."/>
            <person name="Stolte C."/>
            <person name="Sykes S."/>
            <person name="Wortman J."/>
            <person name="Nusbaum C."/>
            <person name="Birren B."/>
        </authorList>
    </citation>
    <scope>NUCLEOTIDE SEQUENCE [LARGE SCALE GENOMIC DNA]</scope>
    <source>
        <strain evidence="12 13">YIT 12060</strain>
    </source>
</reference>